<gene>
    <name evidence="2" type="ORF">T12_10095</name>
</gene>
<organism evidence="2 3">
    <name type="scientific">Trichinella patagoniensis</name>
    <dbReference type="NCBI Taxonomy" id="990121"/>
    <lineage>
        <taxon>Eukaryota</taxon>
        <taxon>Metazoa</taxon>
        <taxon>Ecdysozoa</taxon>
        <taxon>Nematoda</taxon>
        <taxon>Enoplea</taxon>
        <taxon>Dorylaimia</taxon>
        <taxon>Trichinellida</taxon>
        <taxon>Trichinellidae</taxon>
        <taxon>Trichinella</taxon>
    </lineage>
</organism>
<comment type="caution">
    <text evidence="2">The sequence shown here is derived from an EMBL/GenBank/DDBJ whole genome shotgun (WGS) entry which is preliminary data.</text>
</comment>
<evidence type="ECO:0000313" key="3">
    <source>
        <dbReference type="Proteomes" id="UP000054783"/>
    </source>
</evidence>
<proteinExistence type="predicted"/>
<dbReference type="EMBL" id="JYDQ01000286">
    <property type="protein sequence ID" value="KRY09176.1"/>
    <property type="molecule type" value="Genomic_DNA"/>
</dbReference>
<protein>
    <submittedName>
        <fullName evidence="2">Uncharacterized protein</fullName>
    </submittedName>
</protein>
<name>A0A0V0Z9Z8_9BILA</name>
<dbReference type="Proteomes" id="UP000054783">
    <property type="component" value="Unassembled WGS sequence"/>
</dbReference>
<dbReference type="OrthoDB" id="5915727at2759"/>
<evidence type="ECO:0000256" key="1">
    <source>
        <dbReference type="SAM" id="MobiDB-lite"/>
    </source>
</evidence>
<accession>A0A0V0Z9Z8</accession>
<evidence type="ECO:0000313" key="2">
    <source>
        <dbReference type="EMBL" id="KRY09176.1"/>
    </source>
</evidence>
<feature type="region of interest" description="Disordered" evidence="1">
    <location>
        <begin position="60"/>
        <end position="82"/>
    </location>
</feature>
<keyword evidence="3" id="KW-1185">Reference proteome</keyword>
<dbReference type="AlphaFoldDB" id="A0A0V0Z9Z8"/>
<sequence length="82" mass="8559">MPAHHVVTLPFPLGRSVPRLPTLVAPDIIVEASGRSPHPLWSVLFRGLVLDVLLCLGSPRVGSDSGPLERPPGGSLPPVVAS</sequence>
<reference evidence="2 3" key="1">
    <citation type="submission" date="2015-01" db="EMBL/GenBank/DDBJ databases">
        <title>Evolution of Trichinella species and genotypes.</title>
        <authorList>
            <person name="Korhonen P.K."/>
            <person name="Edoardo P."/>
            <person name="Giuseppe L.R."/>
            <person name="Gasser R.B."/>
        </authorList>
    </citation>
    <scope>NUCLEOTIDE SEQUENCE [LARGE SCALE GENOMIC DNA]</scope>
    <source>
        <strain evidence="2">ISS2496</strain>
    </source>
</reference>